<evidence type="ECO:0000256" key="2">
    <source>
        <dbReference type="PROSITE-ProRule" id="PRU00504"/>
    </source>
</evidence>
<evidence type="ECO:0000256" key="1">
    <source>
        <dbReference type="ARBA" id="ARBA00022737"/>
    </source>
</evidence>
<organism evidence="4 5">
    <name type="scientific">Didymodactylos carnosus</name>
    <dbReference type="NCBI Taxonomy" id="1234261"/>
    <lineage>
        <taxon>Eukaryota</taxon>
        <taxon>Metazoa</taxon>
        <taxon>Spiralia</taxon>
        <taxon>Gnathifera</taxon>
        <taxon>Rotifera</taxon>
        <taxon>Eurotatoria</taxon>
        <taxon>Bdelloidea</taxon>
        <taxon>Philodinida</taxon>
        <taxon>Philodinidae</taxon>
        <taxon>Didymodactylos</taxon>
    </lineage>
</organism>
<dbReference type="InterPro" id="IPR013658">
    <property type="entry name" value="SGL"/>
</dbReference>
<dbReference type="InterPro" id="IPR011042">
    <property type="entry name" value="6-blade_b-propeller_TolB-like"/>
</dbReference>
<dbReference type="Proteomes" id="UP000681722">
    <property type="component" value="Unassembled WGS sequence"/>
</dbReference>
<dbReference type="InterPro" id="IPR001258">
    <property type="entry name" value="NHL_repeat"/>
</dbReference>
<dbReference type="SUPFAM" id="SSF63829">
    <property type="entry name" value="Calcium-dependent phosphotriesterase"/>
    <property type="match status" value="1"/>
</dbReference>
<keyword evidence="1" id="KW-0677">Repeat</keyword>
<evidence type="ECO:0000259" key="3">
    <source>
        <dbReference type="Pfam" id="PF08450"/>
    </source>
</evidence>
<gene>
    <name evidence="4" type="ORF">SRO942_LOCUS27934</name>
</gene>
<dbReference type="OrthoDB" id="10054707at2759"/>
<sequence>MCTVELSITPKSWVSQTLQATSTCSVPTSSTWNNTGRTIQFGSANAAVFLDSSDTAYITDNDGNQIFKLLKGTINATIIANATKPADVVVDTSGNVYIAQASMPQILKLWTNGTISTFTNVSYGSFASMPQILKLWTNGTISTFTNVSYGSFGLAIDSSNNIYISDTFANSVLKLSSTGSGNATVVAGGNGYGNASNQLQFPCGLAVDASGSLYIADFGNGRIQKWVSGAMTGTILIVTLVSIFVTVDCNNYLYVSNGTNILRFPPNSTIGTTVISELNGASSMKLDSEVNIKGTLLIVK</sequence>
<dbReference type="EMBL" id="CAJOBC010028172">
    <property type="protein sequence ID" value="CAF4077582.1"/>
    <property type="molecule type" value="Genomic_DNA"/>
</dbReference>
<dbReference type="PROSITE" id="PS51125">
    <property type="entry name" value="NHL"/>
    <property type="match status" value="1"/>
</dbReference>
<dbReference type="InterPro" id="IPR050952">
    <property type="entry name" value="TRIM-NHL_E3_ligases"/>
</dbReference>
<name>A0A8S2Q005_9BILA</name>
<protein>
    <recommendedName>
        <fullName evidence="3">SMP-30/Gluconolactonase/LRE-like region domain-containing protein</fullName>
    </recommendedName>
</protein>
<dbReference type="Pfam" id="PF08450">
    <property type="entry name" value="SGL"/>
    <property type="match status" value="1"/>
</dbReference>
<dbReference type="Gene3D" id="2.120.10.30">
    <property type="entry name" value="TolB, C-terminal domain"/>
    <property type="match status" value="1"/>
</dbReference>
<dbReference type="Gene3D" id="2.40.10.500">
    <property type="match status" value="1"/>
</dbReference>
<feature type="repeat" description="NHL" evidence="2">
    <location>
        <begin position="198"/>
        <end position="229"/>
    </location>
</feature>
<comment type="caution">
    <text evidence="4">The sequence shown here is derived from an EMBL/GenBank/DDBJ whole genome shotgun (WGS) entry which is preliminary data.</text>
</comment>
<evidence type="ECO:0000313" key="4">
    <source>
        <dbReference type="EMBL" id="CAF4077582.1"/>
    </source>
</evidence>
<proteinExistence type="predicted"/>
<dbReference type="GO" id="GO:0008270">
    <property type="term" value="F:zinc ion binding"/>
    <property type="evidence" value="ECO:0007669"/>
    <property type="project" value="UniProtKB-KW"/>
</dbReference>
<dbReference type="AlphaFoldDB" id="A0A8S2Q005"/>
<dbReference type="PANTHER" id="PTHR24104:SF25">
    <property type="entry name" value="PROTEIN LIN-41"/>
    <property type="match status" value="1"/>
</dbReference>
<dbReference type="PANTHER" id="PTHR24104">
    <property type="entry name" value="E3 UBIQUITIN-PROTEIN LIGASE NHLRC1-RELATED"/>
    <property type="match status" value="1"/>
</dbReference>
<reference evidence="4" key="1">
    <citation type="submission" date="2021-02" db="EMBL/GenBank/DDBJ databases">
        <authorList>
            <person name="Nowell W R."/>
        </authorList>
    </citation>
    <scope>NUCLEOTIDE SEQUENCE</scope>
</reference>
<dbReference type="CDD" id="cd05819">
    <property type="entry name" value="NHL"/>
    <property type="match status" value="1"/>
</dbReference>
<evidence type="ECO:0000313" key="5">
    <source>
        <dbReference type="Proteomes" id="UP000681722"/>
    </source>
</evidence>
<feature type="domain" description="SMP-30/Gluconolactonase/LRE-like region" evidence="3">
    <location>
        <begin position="33"/>
        <end position="227"/>
    </location>
</feature>
<accession>A0A8S2Q005</accession>